<feature type="transmembrane region" description="Helical" evidence="6">
    <location>
        <begin position="110"/>
        <end position="130"/>
    </location>
</feature>
<evidence type="ECO:0000259" key="7">
    <source>
        <dbReference type="PROSITE" id="PS50850"/>
    </source>
</evidence>
<gene>
    <name evidence="8" type="primary">GIT2</name>
    <name evidence="8" type="ORF">PMZ80_004852</name>
</gene>
<feature type="transmembrane region" description="Helical" evidence="6">
    <location>
        <begin position="358"/>
        <end position="375"/>
    </location>
</feature>
<dbReference type="EMBL" id="JAVHJV010000005">
    <property type="protein sequence ID" value="KAK5942289.1"/>
    <property type="molecule type" value="Genomic_DNA"/>
</dbReference>
<feature type="transmembrane region" description="Helical" evidence="6">
    <location>
        <begin position="329"/>
        <end position="352"/>
    </location>
</feature>
<evidence type="ECO:0000256" key="3">
    <source>
        <dbReference type="ARBA" id="ARBA00022989"/>
    </source>
</evidence>
<dbReference type="InterPro" id="IPR036259">
    <property type="entry name" value="MFS_trans_sf"/>
</dbReference>
<protein>
    <submittedName>
        <fullName evidence="8">Glycerophosphoinositol permease</fullName>
    </submittedName>
</protein>
<dbReference type="PANTHER" id="PTHR23508:SF10">
    <property type="entry name" value="CARBOXYLIC ACID TRANSPORTER PROTEIN HOMOLOG"/>
    <property type="match status" value="1"/>
</dbReference>
<evidence type="ECO:0000256" key="2">
    <source>
        <dbReference type="ARBA" id="ARBA00022692"/>
    </source>
</evidence>
<organism evidence="8 9">
    <name type="scientific">Knufia obscura</name>
    <dbReference type="NCBI Taxonomy" id="1635080"/>
    <lineage>
        <taxon>Eukaryota</taxon>
        <taxon>Fungi</taxon>
        <taxon>Dikarya</taxon>
        <taxon>Ascomycota</taxon>
        <taxon>Pezizomycotina</taxon>
        <taxon>Eurotiomycetes</taxon>
        <taxon>Chaetothyriomycetidae</taxon>
        <taxon>Chaetothyriales</taxon>
        <taxon>Trichomeriaceae</taxon>
        <taxon>Knufia</taxon>
    </lineage>
</organism>
<feature type="transmembrane region" description="Helical" evidence="6">
    <location>
        <begin position="434"/>
        <end position="452"/>
    </location>
</feature>
<comment type="caution">
    <text evidence="8">The sequence shown here is derived from an EMBL/GenBank/DDBJ whole genome shotgun (WGS) entry which is preliminary data.</text>
</comment>
<proteinExistence type="predicted"/>
<dbReference type="Proteomes" id="UP001334248">
    <property type="component" value="Unassembled WGS sequence"/>
</dbReference>
<dbReference type="RefSeq" id="XP_064730379.1">
    <property type="nucleotide sequence ID" value="XM_064873275.1"/>
</dbReference>
<evidence type="ECO:0000313" key="9">
    <source>
        <dbReference type="Proteomes" id="UP001334248"/>
    </source>
</evidence>
<dbReference type="GeneID" id="89998301"/>
<keyword evidence="9" id="KW-1185">Reference proteome</keyword>
<dbReference type="SUPFAM" id="SSF103473">
    <property type="entry name" value="MFS general substrate transporter"/>
    <property type="match status" value="2"/>
</dbReference>
<keyword evidence="2 6" id="KW-0812">Transmembrane</keyword>
<dbReference type="Pfam" id="PF00083">
    <property type="entry name" value="Sugar_tr"/>
    <property type="match status" value="2"/>
</dbReference>
<reference evidence="8 9" key="1">
    <citation type="journal article" date="2023" name="Res Sq">
        <title>Genomic and morphological characterization of Knufia obscura isolated from the Mars 2020 spacecraft assembly facility.</title>
        <authorList>
            <person name="Chander A.M."/>
            <person name="Teixeira M.M."/>
            <person name="Singh N.K."/>
            <person name="Williams M.P."/>
            <person name="Parker C.W."/>
            <person name="Leo P."/>
            <person name="Stajich J.E."/>
            <person name="Torok T."/>
            <person name="Tighe S."/>
            <person name="Mason C.E."/>
            <person name="Venkateswaran K."/>
        </authorList>
    </citation>
    <scope>NUCLEOTIDE SEQUENCE [LARGE SCALE GENOMIC DNA]</scope>
    <source>
        <strain evidence="8 9">CCFEE 5817</strain>
    </source>
</reference>
<dbReference type="Gene3D" id="1.20.1250.20">
    <property type="entry name" value="MFS general substrate transporter like domains"/>
    <property type="match status" value="2"/>
</dbReference>
<feature type="transmembrane region" description="Helical" evidence="6">
    <location>
        <begin position="295"/>
        <end position="317"/>
    </location>
</feature>
<dbReference type="PROSITE" id="PS50850">
    <property type="entry name" value="MFS"/>
    <property type="match status" value="1"/>
</dbReference>
<evidence type="ECO:0000313" key="8">
    <source>
        <dbReference type="EMBL" id="KAK5942289.1"/>
    </source>
</evidence>
<accession>A0ABR0RPY5</accession>
<dbReference type="PANTHER" id="PTHR23508">
    <property type="entry name" value="CARBOXYLIC ACID TRANSPORTER PROTEIN HOMOLOG"/>
    <property type="match status" value="1"/>
</dbReference>
<evidence type="ECO:0000256" key="5">
    <source>
        <dbReference type="SAM" id="MobiDB-lite"/>
    </source>
</evidence>
<dbReference type="InterPro" id="IPR005828">
    <property type="entry name" value="MFS_sugar_transport-like"/>
</dbReference>
<keyword evidence="3 6" id="KW-1133">Transmembrane helix</keyword>
<name>A0ABR0RPY5_9EURO</name>
<evidence type="ECO:0000256" key="1">
    <source>
        <dbReference type="ARBA" id="ARBA00004141"/>
    </source>
</evidence>
<dbReference type="InterPro" id="IPR020846">
    <property type="entry name" value="MFS_dom"/>
</dbReference>
<feature type="transmembrane region" description="Helical" evidence="6">
    <location>
        <begin position="396"/>
        <end position="422"/>
    </location>
</feature>
<sequence length="500" mass="54622">MDKRIEAHSSDPEEGSRHLHPSSSIPLDQVPKSRWERSWPTIACGAGLFSDGYVQSVIGSVNTILGQIYGKAFTNSPQRKNVNAIAFAGTVVGQLVFGVLSDYWSRKNSLLISTIILIIFSALPAGAYGAGGTLGGMLAALTAYRFLVGIGVGGEYPAGSVGAAESSAELKTRPSQPMVHLLHQFSDRPRIRLWHFGANDLRPDLHRQSPPSCVAGSAWTCRGSPLSLLWLRIKLKEPEEYNRQRMTTYPYMLIIKFYWFRLLVVSIIWFIYDFLTYSFGIYSSSWIYLILGDSYPLWVSLGWSTLINAFYIPGAFIGAFTSDWIGPKYALVAGVTAQGVVGFIMSGLYGYLNTPAHVAGFVVVYGIFLAVGEIGPGDNIGLVASKTCATAIRGQYYGIAAAMGKIGAFVGSYVFPIIQAAAGDDKVKAGQYPFYVSSSLCFFSAAIALFLLPNIGQDTIEEEDIKFRAYLEENGFDTSTMGSKEFREANVVDHEPKLDH</sequence>
<feature type="region of interest" description="Disordered" evidence="5">
    <location>
        <begin position="1"/>
        <end position="31"/>
    </location>
</feature>
<evidence type="ECO:0000256" key="6">
    <source>
        <dbReference type="SAM" id="Phobius"/>
    </source>
</evidence>
<feature type="transmembrane region" description="Helical" evidence="6">
    <location>
        <begin position="84"/>
        <end position="104"/>
    </location>
</feature>
<feature type="compositionally biased region" description="Basic and acidic residues" evidence="5">
    <location>
        <begin position="1"/>
        <end position="17"/>
    </location>
</feature>
<evidence type="ECO:0000256" key="4">
    <source>
        <dbReference type="ARBA" id="ARBA00023136"/>
    </source>
</evidence>
<keyword evidence="4 6" id="KW-0472">Membrane</keyword>
<feature type="transmembrane region" description="Helical" evidence="6">
    <location>
        <begin position="253"/>
        <end position="275"/>
    </location>
</feature>
<feature type="domain" description="Major facilitator superfamily (MFS) profile" evidence="7">
    <location>
        <begin position="40"/>
        <end position="456"/>
    </location>
</feature>
<comment type="subcellular location">
    <subcellularLocation>
        <location evidence="1">Membrane</location>
        <topology evidence="1">Multi-pass membrane protein</topology>
    </subcellularLocation>
</comment>